<accession>A0ABR7DNQ4</accession>
<keyword evidence="1" id="KW-0472">Membrane</keyword>
<keyword evidence="1" id="KW-0812">Transmembrane</keyword>
<reference evidence="2 3" key="1">
    <citation type="submission" date="2020-08" db="EMBL/GenBank/DDBJ databases">
        <title>Genome public.</title>
        <authorList>
            <person name="Liu C."/>
            <person name="Sun Q."/>
        </authorList>
    </citation>
    <scope>NUCLEOTIDE SEQUENCE [LARGE SCALE GENOMIC DNA]</scope>
    <source>
        <strain evidence="2 3">NSJ-79</strain>
    </source>
</reference>
<keyword evidence="3" id="KW-1185">Reference proteome</keyword>
<proteinExistence type="predicted"/>
<dbReference type="Proteomes" id="UP000651475">
    <property type="component" value="Unassembled WGS sequence"/>
</dbReference>
<keyword evidence="1" id="KW-1133">Transmembrane helix</keyword>
<sequence length="199" mass="23008">METKERNVGEYARPEGVEVKVSTGRITGIIFLSMFILVIVSALLYNYIWGEVSSYRSEYELGHAVRFEAFTLRGGMNMILCLLGYILLQYIALYCFSGRNFRALRWNMDWKSWGFLLTKPLALKYYRIALLLPFFVLGLFPMIHGFCTGNSMIYFIGIYCVLCSSGDCYYFWKLRSFNDNDKIIDGNESFSATIIKGTY</sequence>
<gene>
    <name evidence="2" type="ORF">H8S65_06580</name>
</gene>
<feature type="transmembrane region" description="Helical" evidence="1">
    <location>
        <begin position="152"/>
        <end position="172"/>
    </location>
</feature>
<feature type="transmembrane region" description="Helical" evidence="1">
    <location>
        <begin position="76"/>
        <end position="96"/>
    </location>
</feature>
<evidence type="ECO:0000313" key="2">
    <source>
        <dbReference type="EMBL" id="MBC5632433.1"/>
    </source>
</evidence>
<feature type="transmembrane region" description="Helical" evidence="1">
    <location>
        <begin position="29"/>
        <end position="49"/>
    </location>
</feature>
<dbReference type="RefSeq" id="WP_186929201.1">
    <property type="nucleotide sequence ID" value="NZ_JACOOJ010000008.1"/>
</dbReference>
<comment type="caution">
    <text evidence="2">The sequence shown here is derived from an EMBL/GenBank/DDBJ whole genome shotgun (WGS) entry which is preliminary data.</text>
</comment>
<dbReference type="Pfam" id="PF11667">
    <property type="entry name" value="DUF3267"/>
    <property type="match status" value="1"/>
</dbReference>
<name>A0ABR7DNQ4_9BACT</name>
<protein>
    <submittedName>
        <fullName evidence="2">DUF3267 domain-containing protein</fullName>
    </submittedName>
</protein>
<dbReference type="InterPro" id="IPR021683">
    <property type="entry name" value="DUF3267"/>
</dbReference>
<feature type="transmembrane region" description="Helical" evidence="1">
    <location>
        <begin position="125"/>
        <end position="146"/>
    </location>
</feature>
<organism evidence="2 3">
    <name type="scientific">Parabacteroides hominis</name>
    <dbReference type="NCBI Taxonomy" id="2763057"/>
    <lineage>
        <taxon>Bacteria</taxon>
        <taxon>Pseudomonadati</taxon>
        <taxon>Bacteroidota</taxon>
        <taxon>Bacteroidia</taxon>
        <taxon>Bacteroidales</taxon>
        <taxon>Tannerellaceae</taxon>
        <taxon>Parabacteroides</taxon>
    </lineage>
</organism>
<evidence type="ECO:0000313" key="3">
    <source>
        <dbReference type="Proteomes" id="UP000651475"/>
    </source>
</evidence>
<dbReference type="EMBL" id="JACOOJ010000008">
    <property type="protein sequence ID" value="MBC5632433.1"/>
    <property type="molecule type" value="Genomic_DNA"/>
</dbReference>
<evidence type="ECO:0000256" key="1">
    <source>
        <dbReference type="SAM" id="Phobius"/>
    </source>
</evidence>